<dbReference type="SUPFAM" id="SSF56672">
    <property type="entry name" value="DNA/RNA polymerases"/>
    <property type="match status" value="1"/>
</dbReference>
<name>A0A4R3ZTT9_9ACTN</name>
<dbReference type="Proteomes" id="UP000295805">
    <property type="component" value="Unassembled WGS sequence"/>
</dbReference>
<dbReference type="InterPro" id="IPR043502">
    <property type="entry name" value="DNA/RNA_pol_sf"/>
</dbReference>
<dbReference type="EMBL" id="SMCX01000010">
    <property type="protein sequence ID" value="TCW23782.1"/>
    <property type="molecule type" value="Genomic_DNA"/>
</dbReference>
<dbReference type="PANTHER" id="PTHR35369:SF2">
    <property type="entry name" value="BLR3025 PROTEIN"/>
    <property type="match status" value="1"/>
</dbReference>
<reference evidence="3 4" key="1">
    <citation type="submission" date="2019-03" db="EMBL/GenBank/DDBJ databases">
        <title>Root nodule microbial communities of legume samples collected from USA, Mexico and Botswana.</title>
        <authorList>
            <person name="Hirsch A."/>
        </authorList>
    </citation>
    <scope>NUCLEOTIDE SEQUENCE [LARGE SCALE GENOMIC DNA]</scope>
    <source>
        <strain evidence="3 4">55</strain>
    </source>
</reference>
<evidence type="ECO:0000313" key="4">
    <source>
        <dbReference type="Proteomes" id="UP000295805"/>
    </source>
</evidence>
<dbReference type="Gene3D" id="3.40.1170.60">
    <property type="match status" value="1"/>
</dbReference>
<dbReference type="AlphaFoldDB" id="A0A4R3ZTT9"/>
<evidence type="ECO:0000313" key="3">
    <source>
        <dbReference type="EMBL" id="TCW23782.1"/>
    </source>
</evidence>
<evidence type="ECO:0000256" key="1">
    <source>
        <dbReference type="ARBA" id="ARBA00022763"/>
    </source>
</evidence>
<feature type="domain" description="UmuC" evidence="2">
    <location>
        <begin position="33"/>
        <end position="146"/>
    </location>
</feature>
<sequence length="555" mass="57800">MGGGGMSARVMAVWCPDWPAVAAARAEGHGLHLPLAVIGPRGVLACNAVARAVGVRRGLRRREAQFRCPELVVVAADPARDAVWFEPVVQALDAVVPGIEVLRPGLFVFSAAGALRFHGGVEQVVTRVVDAVAAAGVECQVGLADELPTAVLGARGSALLEPGGDADYLAGLPVEALVVEPALGDPEMLSELVGLLHRLGVRTLGDFAALPPRDVATRFGEAGSVAHRIARAVPWRPPSVTAVPTGSAVEHRCDPPLERVDEAAFLGRRLAGELHAVLAAAGVSCLRLSITARVEGGTEVNRVWRCSSPLTPEGTADRLRWQLEGWLTGTAIAGGVGGAVTALVLEPVEVVPAGRVQEGLWGEAGLAEARVHRALVRVQGLLGPEAVRVPVEVGGRGPADRVRCLPYGDAPADPVARGPWPGALPAPSPSVVWPGPGYRLEIRENGDPGAAVAARVPLAGGVVLRSAEGAAVGVNPRGLLSARPAVIEVGGRRCALLGWSRPWPIDEAWWEPTPDGEPRRPRARMQVVPERAAALLLCGVLGDGSENWTVEGVYE</sequence>
<accession>A0A4R3ZTT9</accession>
<comment type="caution">
    <text evidence="3">The sequence shown here is derived from an EMBL/GenBank/DDBJ whole genome shotgun (WGS) entry which is preliminary data.</text>
</comment>
<dbReference type="CDD" id="cd03468">
    <property type="entry name" value="PolY_like"/>
    <property type="match status" value="1"/>
</dbReference>
<evidence type="ECO:0000259" key="2">
    <source>
        <dbReference type="Pfam" id="PF00817"/>
    </source>
</evidence>
<dbReference type="InterPro" id="IPR001126">
    <property type="entry name" value="UmuC"/>
</dbReference>
<dbReference type="PANTHER" id="PTHR35369">
    <property type="entry name" value="BLR3025 PROTEIN-RELATED"/>
    <property type="match status" value="1"/>
</dbReference>
<proteinExistence type="predicted"/>
<keyword evidence="1" id="KW-0227">DNA damage</keyword>
<dbReference type="InterPro" id="IPR050356">
    <property type="entry name" value="SulA_CellDiv_inhibitor"/>
</dbReference>
<protein>
    <submittedName>
        <fullName evidence="3">Protein ImuB</fullName>
    </submittedName>
</protein>
<dbReference type="GO" id="GO:0006281">
    <property type="term" value="P:DNA repair"/>
    <property type="evidence" value="ECO:0007669"/>
    <property type="project" value="InterPro"/>
</dbReference>
<dbReference type="Pfam" id="PF00817">
    <property type="entry name" value="IMS"/>
    <property type="match status" value="1"/>
</dbReference>
<organism evidence="3 4">
    <name type="scientific">Dietzia cinnamea</name>
    <dbReference type="NCBI Taxonomy" id="321318"/>
    <lineage>
        <taxon>Bacteria</taxon>
        <taxon>Bacillati</taxon>
        <taxon>Actinomycetota</taxon>
        <taxon>Actinomycetes</taxon>
        <taxon>Mycobacteriales</taxon>
        <taxon>Dietziaceae</taxon>
        <taxon>Dietzia</taxon>
    </lineage>
</organism>
<gene>
    <name evidence="3" type="ORF">EDD19_11077</name>
</gene>